<keyword evidence="6" id="KW-0456">Lyase</keyword>
<dbReference type="SUPFAM" id="SSF103263">
    <property type="entry name" value="Chorismate synthase, AroC"/>
    <property type="match status" value="1"/>
</dbReference>
<dbReference type="PROSITE" id="PS00788">
    <property type="entry name" value="CHORISMATE_SYNTHASE_2"/>
    <property type="match status" value="1"/>
</dbReference>
<gene>
    <name evidence="7" type="ORF">PPERSA_06848</name>
</gene>
<dbReference type="GO" id="GO:0009423">
    <property type="term" value="P:chorismate biosynthetic process"/>
    <property type="evidence" value="ECO:0007669"/>
    <property type="project" value="UniProtKB-UniPathway"/>
</dbReference>
<evidence type="ECO:0000256" key="5">
    <source>
        <dbReference type="ARBA" id="ARBA00023141"/>
    </source>
</evidence>
<evidence type="ECO:0000313" key="8">
    <source>
        <dbReference type="Proteomes" id="UP000054937"/>
    </source>
</evidence>
<reference evidence="7 8" key="1">
    <citation type="journal article" date="2015" name="Sci. Rep.">
        <title>Genome of the facultative scuticociliatosis pathogen Pseudocohnilembus persalinus provides insight into its virulence through horizontal gene transfer.</title>
        <authorList>
            <person name="Xiong J."/>
            <person name="Wang G."/>
            <person name="Cheng J."/>
            <person name="Tian M."/>
            <person name="Pan X."/>
            <person name="Warren A."/>
            <person name="Jiang C."/>
            <person name="Yuan D."/>
            <person name="Miao W."/>
        </authorList>
    </citation>
    <scope>NUCLEOTIDE SEQUENCE [LARGE SCALE GENOMIC DNA]</scope>
    <source>
        <strain evidence="7">36N120E</strain>
    </source>
</reference>
<dbReference type="Pfam" id="PF01264">
    <property type="entry name" value="Chorismate_synt"/>
    <property type="match status" value="1"/>
</dbReference>
<organism evidence="7 8">
    <name type="scientific">Pseudocohnilembus persalinus</name>
    <name type="common">Ciliate</name>
    <dbReference type="NCBI Taxonomy" id="266149"/>
    <lineage>
        <taxon>Eukaryota</taxon>
        <taxon>Sar</taxon>
        <taxon>Alveolata</taxon>
        <taxon>Ciliophora</taxon>
        <taxon>Intramacronucleata</taxon>
        <taxon>Oligohymenophorea</taxon>
        <taxon>Scuticociliatia</taxon>
        <taxon>Philasterida</taxon>
        <taxon>Pseudocohnilembidae</taxon>
        <taxon>Pseudocohnilembus</taxon>
    </lineage>
</organism>
<dbReference type="GO" id="GO:0004107">
    <property type="term" value="F:chorismate synthase activity"/>
    <property type="evidence" value="ECO:0007669"/>
    <property type="project" value="UniProtKB-EC"/>
</dbReference>
<dbReference type="PANTHER" id="PTHR21085:SF0">
    <property type="entry name" value="CHORISMATE SYNTHASE"/>
    <property type="match status" value="1"/>
</dbReference>
<accession>A0A0V0QSC6</accession>
<keyword evidence="5" id="KW-0057">Aromatic amino acid biosynthesis</keyword>
<protein>
    <recommendedName>
        <fullName evidence="3">chorismate synthase</fullName>
        <ecNumber evidence="3">4.2.3.5</ecNumber>
    </recommendedName>
</protein>
<evidence type="ECO:0000256" key="3">
    <source>
        <dbReference type="ARBA" id="ARBA00013036"/>
    </source>
</evidence>
<dbReference type="PROSITE" id="PS00789">
    <property type="entry name" value="CHORISMATE_SYNTHASE_3"/>
    <property type="match status" value="1"/>
</dbReference>
<comment type="pathway">
    <text evidence="1">Metabolic intermediate biosynthesis; chorismate biosynthesis; chorismate from D-erythrose 4-phosphate and phosphoenolpyruvate: step 7/7.</text>
</comment>
<dbReference type="Gene3D" id="3.60.150.10">
    <property type="entry name" value="Chorismate synthase AroC"/>
    <property type="match status" value="2"/>
</dbReference>
<proteinExistence type="inferred from homology"/>
<dbReference type="EMBL" id="LDAU01000110">
    <property type="protein sequence ID" value="KRX05214.1"/>
    <property type="molecule type" value="Genomic_DNA"/>
</dbReference>
<dbReference type="GO" id="GO:0005829">
    <property type="term" value="C:cytosol"/>
    <property type="evidence" value="ECO:0007669"/>
    <property type="project" value="TreeGrafter"/>
</dbReference>
<dbReference type="GO" id="GO:0010181">
    <property type="term" value="F:FMN binding"/>
    <property type="evidence" value="ECO:0007669"/>
    <property type="project" value="TreeGrafter"/>
</dbReference>
<dbReference type="Proteomes" id="UP000054937">
    <property type="component" value="Unassembled WGS sequence"/>
</dbReference>
<comment type="similarity">
    <text evidence="2">Belongs to the chorismate synthase family.</text>
</comment>
<dbReference type="OMA" id="MLSINAV"/>
<dbReference type="CDD" id="cd07304">
    <property type="entry name" value="Chorismate_synthase"/>
    <property type="match status" value="1"/>
</dbReference>
<evidence type="ECO:0000256" key="4">
    <source>
        <dbReference type="ARBA" id="ARBA00022605"/>
    </source>
</evidence>
<dbReference type="GO" id="GO:0009073">
    <property type="term" value="P:aromatic amino acid family biosynthetic process"/>
    <property type="evidence" value="ECO:0007669"/>
    <property type="project" value="UniProtKB-KW"/>
</dbReference>
<evidence type="ECO:0000256" key="1">
    <source>
        <dbReference type="ARBA" id="ARBA00005044"/>
    </source>
</evidence>
<sequence>MFNNKLMKIIWWDIQYLQTLICEIGVIIEGFPSKILVEKEKIQEQLNRRRPGQSKLTTPRQEKDLVSINSGVENGFSLGTPIHMSVQNEDYIKKDYSKLIDIPRPGHADYTYYKKYGIKAESGGGRSSARETIGRVCAGSLADLYLQKQGIYITAFVSSVGKIKLSNQEIQNFSNLSREQIDEMSTFYLYQQENEQQYAMNCDNYYNLQTLEQIIQPEELEQVQKLYLDNEDKIDIVNTRCPSAKAGLQMIKLIQQVKENKDSIGGTVSCFIKGAPVGLGEPCFDKLEALLAHAMLSIPATKGFEIGSGFDGCEMLGSEHNDVFYCPEQNSDKNNKQNILNKKSPILKTKTNNHGGTLGGISSGEDIYFKVGFKPVSTIGKKQETSDINGNTQILEAKGRHDPCVLPRAPPIVESMASITIMDMFLAQKINQI</sequence>
<dbReference type="InterPro" id="IPR035904">
    <property type="entry name" value="Chorismate_synth_AroC_sf"/>
</dbReference>
<name>A0A0V0QSC6_PSEPJ</name>
<dbReference type="PANTHER" id="PTHR21085">
    <property type="entry name" value="CHORISMATE SYNTHASE"/>
    <property type="match status" value="1"/>
</dbReference>
<dbReference type="InterPro" id="IPR020541">
    <property type="entry name" value="Chorismate_synthase_CS"/>
</dbReference>
<dbReference type="AlphaFoldDB" id="A0A0V0QSC6"/>
<comment type="caution">
    <text evidence="7">The sequence shown here is derived from an EMBL/GenBank/DDBJ whole genome shotgun (WGS) entry which is preliminary data.</text>
</comment>
<keyword evidence="4" id="KW-0028">Amino-acid biosynthesis</keyword>
<dbReference type="InParanoid" id="A0A0V0QSC6"/>
<evidence type="ECO:0000256" key="2">
    <source>
        <dbReference type="ARBA" id="ARBA00008014"/>
    </source>
</evidence>
<dbReference type="HAMAP" id="MF_00300">
    <property type="entry name" value="Chorismate_synth"/>
    <property type="match status" value="1"/>
</dbReference>
<dbReference type="UniPathway" id="UPA00053">
    <property type="reaction ID" value="UER00090"/>
</dbReference>
<dbReference type="GO" id="GO:0008652">
    <property type="term" value="P:amino acid biosynthetic process"/>
    <property type="evidence" value="ECO:0007669"/>
    <property type="project" value="UniProtKB-KW"/>
</dbReference>
<dbReference type="PIRSF" id="PIRSF001456">
    <property type="entry name" value="Chorismate_synth"/>
    <property type="match status" value="1"/>
</dbReference>
<dbReference type="OrthoDB" id="1721239at2759"/>
<evidence type="ECO:0000313" key="7">
    <source>
        <dbReference type="EMBL" id="KRX05214.1"/>
    </source>
</evidence>
<evidence type="ECO:0000256" key="6">
    <source>
        <dbReference type="ARBA" id="ARBA00023239"/>
    </source>
</evidence>
<dbReference type="EC" id="4.2.3.5" evidence="3"/>
<keyword evidence="8" id="KW-1185">Reference proteome</keyword>
<dbReference type="InterPro" id="IPR000453">
    <property type="entry name" value="Chorismate_synth"/>
</dbReference>
<dbReference type="FunCoup" id="A0A0V0QSC6">
    <property type="interactions" value="40"/>
</dbReference>